<evidence type="ECO:0000313" key="3">
    <source>
        <dbReference type="EMBL" id="KEQ30131.1"/>
    </source>
</evidence>
<accession>A0A081PHF8</accession>
<dbReference type="Pfam" id="PF01475">
    <property type="entry name" value="FUR"/>
    <property type="match status" value="1"/>
</dbReference>
<comment type="cofactor">
    <cofactor evidence="2">
        <name>Mn(2+)</name>
        <dbReference type="ChEBI" id="CHEBI:29035"/>
    </cofactor>
    <cofactor evidence="2">
        <name>Fe(2+)</name>
        <dbReference type="ChEBI" id="CHEBI:29033"/>
    </cofactor>
    <text evidence="2">Binds 1 Mn(2+) or Fe(2+) ion per subunit.</text>
</comment>
<feature type="binding site" evidence="1">
    <location>
        <position position="97"/>
    </location>
    <ligand>
        <name>Zn(2+)</name>
        <dbReference type="ChEBI" id="CHEBI:29105"/>
    </ligand>
</feature>
<comment type="cofactor">
    <cofactor evidence="1">
        <name>Zn(2+)</name>
        <dbReference type="ChEBI" id="CHEBI:29105"/>
    </cofactor>
    <text evidence="1">Binds 1 zinc ion per subunit.</text>
</comment>
<dbReference type="InterPro" id="IPR036390">
    <property type="entry name" value="WH_DNA-bd_sf"/>
</dbReference>
<dbReference type="Gene3D" id="1.10.10.10">
    <property type="entry name" value="Winged helix-like DNA-binding domain superfamily/Winged helix DNA-binding domain"/>
    <property type="match status" value="1"/>
</dbReference>
<dbReference type="GO" id="GO:0045892">
    <property type="term" value="P:negative regulation of DNA-templated transcription"/>
    <property type="evidence" value="ECO:0007669"/>
    <property type="project" value="TreeGrafter"/>
</dbReference>
<keyword evidence="4" id="KW-1185">Reference proteome</keyword>
<protein>
    <recommendedName>
        <fullName evidence="5">Fur family transcriptional regulator</fullName>
    </recommendedName>
</protein>
<feature type="binding site" evidence="1">
    <location>
        <position position="100"/>
    </location>
    <ligand>
        <name>Zn(2+)</name>
        <dbReference type="ChEBI" id="CHEBI:29105"/>
    </ligand>
</feature>
<feature type="binding site" evidence="2">
    <location>
        <position position="88"/>
    </location>
    <ligand>
        <name>Fe cation</name>
        <dbReference type="ChEBI" id="CHEBI:24875"/>
    </ligand>
</feature>
<organism evidence="3 4">
    <name type="scientific">Pedobacter antarcticus 4BY</name>
    <dbReference type="NCBI Taxonomy" id="1358423"/>
    <lineage>
        <taxon>Bacteria</taxon>
        <taxon>Pseudomonadati</taxon>
        <taxon>Bacteroidota</taxon>
        <taxon>Sphingobacteriia</taxon>
        <taxon>Sphingobacteriales</taxon>
        <taxon>Sphingobacteriaceae</taxon>
        <taxon>Pedobacter</taxon>
    </lineage>
</organism>
<keyword evidence="1" id="KW-0862">Zinc</keyword>
<keyword evidence="1" id="KW-0479">Metal-binding</keyword>
<evidence type="ECO:0000256" key="1">
    <source>
        <dbReference type="PIRSR" id="PIRSR602481-1"/>
    </source>
</evidence>
<dbReference type="OrthoDB" id="594893at2"/>
<gene>
    <name evidence="3" type="ORF">N180_06260</name>
</gene>
<dbReference type="GO" id="GO:0008270">
    <property type="term" value="F:zinc ion binding"/>
    <property type="evidence" value="ECO:0007669"/>
    <property type="project" value="TreeGrafter"/>
</dbReference>
<reference evidence="3 4" key="1">
    <citation type="journal article" date="1992" name="Int. J. Syst. Bacteriol.">
        <title>Sphingobacterium antarcticus sp. nov. a Psychrotrophic Bacterium from the Soils of Schirmacher Oasis, Antarctica.</title>
        <authorList>
            <person name="Shivaji S."/>
            <person name="Ray M.K."/>
            <person name="Rao N.S."/>
            <person name="Saiserr L."/>
            <person name="Jagannadham M.V."/>
            <person name="Kumar G.S."/>
            <person name="Reddy G."/>
            <person name="Bhargava P.M."/>
        </authorList>
    </citation>
    <scope>NUCLEOTIDE SEQUENCE [LARGE SCALE GENOMIC DNA]</scope>
    <source>
        <strain evidence="3 4">4BY</strain>
    </source>
</reference>
<dbReference type="GO" id="GO:0003700">
    <property type="term" value="F:DNA-binding transcription factor activity"/>
    <property type="evidence" value="ECO:0007669"/>
    <property type="project" value="InterPro"/>
</dbReference>
<feature type="binding site" evidence="2">
    <location>
        <position position="90"/>
    </location>
    <ligand>
        <name>Fe cation</name>
        <dbReference type="ChEBI" id="CHEBI:24875"/>
    </ligand>
</feature>
<feature type="binding site" evidence="1">
    <location>
        <position position="133"/>
    </location>
    <ligand>
        <name>Zn(2+)</name>
        <dbReference type="ChEBI" id="CHEBI:29105"/>
    </ligand>
</feature>
<dbReference type="SUPFAM" id="SSF46785">
    <property type="entry name" value="Winged helix' DNA-binding domain"/>
    <property type="match status" value="1"/>
</dbReference>
<dbReference type="InterPro" id="IPR036388">
    <property type="entry name" value="WH-like_DNA-bd_sf"/>
</dbReference>
<dbReference type="Proteomes" id="UP000028007">
    <property type="component" value="Unassembled WGS sequence"/>
</dbReference>
<dbReference type="PANTHER" id="PTHR33202">
    <property type="entry name" value="ZINC UPTAKE REGULATION PROTEIN"/>
    <property type="match status" value="1"/>
</dbReference>
<evidence type="ECO:0000313" key="4">
    <source>
        <dbReference type="Proteomes" id="UP000028007"/>
    </source>
</evidence>
<comment type="caution">
    <text evidence="3">The sequence shown here is derived from an EMBL/GenBank/DDBJ whole genome shotgun (WGS) entry which is preliminary data.</text>
</comment>
<dbReference type="eggNOG" id="COG0735">
    <property type="taxonomic scope" value="Bacteria"/>
</dbReference>
<dbReference type="AlphaFoldDB" id="A0A081PHF8"/>
<dbReference type="EMBL" id="JNFF01000048">
    <property type="protein sequence ID" value="KEQ30131.1"/>
    <property type="molecule type" value="Genomic_DNA"/>
</dbReference>
<evidence type="ECO:0008006" key="5">
    <source>
        <dbReference type="Google" id="ProtNLM"/>
    </source>
</evidence>
<sequence>MSEELPVILERKNIKPTAMRLLVLDFLMNQPSAISLTDLEKGLEPCDRITVYRALKKFEESGLVHHIDDGTGITKYAFCAEECNPGHHHDLHVHFFCNTCKQTSCLPKTQIPQVSLPEGFHKEEVSLVVKGTCNLCYTLQ</sequence>
<dbReference type="RefSeq" id="WP_037440227.1">
    <property type="nucleotide sequence ID" value="NZ_JNFF01000048.1"/>
</dbReference>
<proteinExistence type="predicted"/>
<dbReference type="InterPro" id="IPR002481">
    <property type="entry name" value="FUR"/>
</dbReference>
<dbReference type="PANTHER" id="PTHR33202:SF22">
    <property type="entry name" value="HYDROGEN PEROXIDE SENSITIVE REPRESSOR"/>
    <property type="match status" value="1"/>
</dbReference>
<dbReference type="GO" id="GO:1900376">
    <property type="term" value="P:regulation of secondary metabolite biosynthetic process"/>
    <property type="evidence" value="ECO:0007669"/>
    <property type="project" value="TreeGrafter"/>
</dbReference>
<keyword evidence="2" id="KW-0408">Iron</keyword>
<feature type="binding site" evidence="1">
    <location>
        <position position="136"/>
    </location>
    <ligand>
        <name>Zn(2+)</name>
        <dbReference type="ChEBI" id="CHEBI:29105"/>
    </ligand>
</feature>
<evidence type="ECO:0000256" key="2">
    <source>
        <dbReference type="PIRSR" id="PIRSR602481-2"/>
    </source>
</evidence>
<dbReference type="GO" id="GO:0000976">
    <property type="term" value="F:transcription cis-regulatory region binding"/>
    <property type="evidence" value="ECO:0007669"/>
    <property type="project" value="TreeGrafter"/>
</dbReference>
<name>A0A081PHF8_9SPHI</name>